<feature type="transmembrane region" description="Helical" evidence="1">
    <location>
        <begin position="81"/>
        <end position="100"/>
    </location>
</feature>
<feature type="domain" description="Acyltransferase 3" evidence="2">
    <location>
        <begin position="4"/>
        <end position="339"/>
    </location>
</feature>
<dbReference type="Pfam" id="PF01757">
    <property type="entry name" value="Acyl_transf_3"/>
    <property type="match status" value="1"/>
</dbReference>
<evidence type="ECO:0000259" key="2">
    <source>
        <dbReference type="Pfam" id="PF01757"/>
    </source>
</evidence>
<dbReference type="eggNOG" id="COG1835">
    <property type="taxonomic scope" value="Bacteria"/>
</dbReference>
<feature type="transmembrane region" description="Helical" evidence="1">
    <location>
        <begin position="171"/>
        <end position="189"/>
    </location>
</feature>
<dbReference type="AlphaFoldDB" id="A0A095STF6"/>
<feature type="transmembrane region" description="Helical" evidence="1">
    <location>
        <begin position="288"/>
        <end position="311"/>
    </location>
</feature>
<keyword evidence="4" id="KW-1185">Reference proteome</keyword>
<dbReference type="OrthoDB" id="290051at2"/>
<dbReference type="Proteomes" id="UP000029554">
    <property type="component" value="Unassembled WGS sequence"/>
</dbReference>
<evidence type="ECO:0000256" key="1">
    <source>
        <dbReference type="SAM" id="Phobius"/>
    </source>
</evidence>
<feature type="transmembrane region" description="Helical" evidence="1">
    <location>
        <begin position="138"/>
        <end position="159"/>
    </location>
</feature>
<dbReference type="STRING" id="1453498.LG45_10700"/>
<dbReference type="GO" id="GO:0016747">
    <property type="term" value="F:acyltransferase activity, transferring groups other than amino-acyl groups"/>
    <property type="evidence" value="ECO:0007669"/>
    <property type="project" value="InterPro"/>
</dbReference>
<feature type="transmembrane region" description="Helical" evidence="1">
    <location>
        <begin position="323"/>
        <end position="342"/>
    </location>
</feature>
<accession>A0A095STF6</accession>
<proteinExistence type="predicted"/>
<dbReference type="PANTHER" id="PTHR23028:SF53">
    <property type="entry name" value="ACYL_TRANSF_3 DOMAIN-CONTAINING PROTEIN"/>
    <property type="match status" value="1"/>
</dbReference>
<comment type="caution">
    <text evidence="3">The sequence shown here is derived from an EMBL/GenBank/DDBJ whole genome shotgun (WGS) entry which is preliminary data.</text>
</comment>
<feature type="transmembrane region" description="Helical" evidence="1">
    <location>
        <begin position="257"/>
        <end position="276"/>
    </location>
</feature>
<evidence type="ECO:0000313" key="4">
    <source>
        <dbReference type="Proteomes" id="UP000029554"/>
    </source>
</evidence>
<dbReference type="InterPro" id="IPR050879">
    <property type="entry name" value="Acyltransferase_3"/>
</dbReference>
<feature type="transmembrane region" description="Helical" evidence="1">
    <location>
        <begin position="201"/>
        <end position="222"/>
    </location>
</feature>
<dbReference type="GO" id="GO:0000271">
    <property type="term" value="P:polysaccharide biosynthetic process"/>
    <property type="evidence" value="ECO:0007669"/>
    <property type="project" value="TreeGrafter"/>
</dbReference>
<dbReference type="InterPro" id="IPR002656">
    <property type="entry name" value="Acyl_transf_3_dom"/>
</dbReference>
<dbReference type="GO" id="GO:0016020">
    <property type="term" value="C:membrane"/>
    <property type="evidence" value="ECO:0007669"/>
    <property type="project" value="TreeGrafter"/>
</dbReference>
<dbReference type="RefSeq" id="WP_035126930.1">
    <property type="nucleotide sequence ID" value="NZ_JRHH01000004.1"/>
</dbReference>
<name>A0A095STF6_9FLAO</name>
<dbReference type="EMBL" id="JRHH01000004">
    <property type="protein sequence ID" value="KGD67594.1"/>
    <property type="molecule type" value="Genomic_DNA"/>
</dbReference>
<keyword evidence="1" id="KW-1133">Transmembrane helix</keyword>
<organism evidence="3 4">
    <name type="scientific">Flavobacterium aquatile LMG 4008 = ATCC 11947</name>
    <dbReference type="NCBI Taxonomy" id="1453498"/>
    <lineage>
        <taxon>Bacteria</taxon>
        <taxon>Pseudomonadati</taxon>
        <taxon>Bacteroidota</taxon>
        <taxon>Flavobacteriia</taxon>
        <taxon>Flavobacteriales</taxon>
        <taxon>Flavobacteriaceae</taxon>
        <taxon>Flavobacterium</taxon>
    </lineage>
</organism>
<reference evidence="3 4" key="1">
    <citation type="submission" date="2014-09" db="EMBL/GenBank/DDBJ databases">
        <title>Whole Genome Shotgun of Flavobacterium aquatile LMG 4008.</title>
        <authorList>
            <person name="Gale A.N."/>
            <person name="Pipes S.E."/>
            <person name="Newman J.D."/>
        </authorList>
    </citation>
    <scope>NUCLEOTIDE SEQUENCE [LARGE SCALE GENOMIC DNA]</scope>
    <source>
        <strain evidence="3 4">LMG 4008</strain>
    </source>
</reference>
<protein>
    <recommendedName>
        <fullName evidence="2">Acyltransferase 3 domain-containing protein</fullName>
    </recommendedName>
</protein>
<evidence type="ECO:0000313" key="3">
    <source>
        <dbReference type="EMBL" id="KGD67594.1"/>
    </source>
</evidence>
<sequence length="363" mass="42028">MKLNYIDSIRGVAILMVILGHIGQEVRGLSLIPHLLTSYGQMGVQLFFVASAYTLCLSASNRITESHQIKKYAIRRFFRIAPLYYIGLIVYFLFDLSLLWNKNGTFSLPEKYTLINVLSNLFFFHGFYPPANNNIVPGGWSIGTEMAFYVVFPLLFYYFKKWTSGSFGKALLILLVVFIISQLIFVLVYNFMGLLVKNNNFLYYNLVNQISVFCVGIVFFLFEKNTLFTKDWKFDLIVFVALTSISLVLWNCNWLNIFSVIPVLSAISFVFLINIFNKNNKLNLNFLLRIGAVSYSMYIIHFIFLFFSALVSLKFSQFINKNIILVVMYLLTVMVTFVFASISERYIEKPFINIAKKIIHKIH</sequence>
<gene>
    <name evidence="3" type="ORF">LG45_10700</name>
</gene>
<dbReference type="PANTHER" id="PTHR23028">
    <property type="entry name" value="ACETYLTRANSFERASE"/>
    <property type="match status" value="1"/>
</dbReference>
<feature type="transmembrane region" description="Helical" evidence="1">
    <location>
        <begin position="234"/>
        <end position="251"/>
    </location>
</feature>
<keyword evidence="1" id="KW-0472">Membrane</keyword>
<keyword evidence="1" id="KW-0812">Transmembrane</keyword>